<dbReference type="EMBL" id="JBHMAS010000080">
    <property type="protein sequence ID" value="MFB9783865.1"/>
    <property type="molecule type" value="Genomic_DNA"/>
</dbReference>
<dbReference type="RefSeq" id="WP_143542511.1">
    <property type="nucleotide sequence ID" value="NZ_JBHMAS010000080.1"/>
</dbReference>
<evidence type="ECO:0000313" key="3">
    <source>
        <dbReference type="Proteomes" id="UP001589587"/>
    </source>
</evidence>
<accession>A0ABV5XMZ4</accession>
<dbReference type="Proteomes" id="UP001589587">
    <property type="component" value="Unassembled WGS sequence"/>
</dbReference>
<feature type="region of interest" description="Disordered" evidence="1">
    <location>
        <begin position="1"/>
        <end position="22"/>
    </location>
</feature>
<sequence>MAAVAGALDDPHHNRSSRSRTETIAALDAQTQAESMSRSTTTELADLLGKHGPATVTHLGKRSLVIDCACGAEVFCTGDEFRSAPIDSTSGALSYLLRHHVAEAIVATSVVVPKEKVQVRYLFCGHPGWPDPLWVWPATLENATRIYNENPHPNAWVGSRIHQEHLDVVIPKRSERDNDE</sequence>
<name>A0ABV5XMZ4_9NOCA</name>
<protein>
    <submittedName>
        <fullName evidence="2">Uncharacterized protein</fullName>
    </submittedName>
</protein>
<gene>
    <name evidence="2" type="ORF">ACFFQ6_29630</name>
</gene>
<reference evidence="2 3" key="1">
    <citation type="submission" date="2024-09" db="EMBL/GenBank/DDBJ databases">
        <authorList>
            <person name="Sun Q."/>
            <person name="Mori K."/>
        </authorList>
    </citation>
    <scope>NUCLEOTIDE SEQUENCE [LARGE SCALE GENOMIC DNA]</scope>
    <source>
        <strain evidence="2 3">JCM 11411</strain>
    </source>
</reference>
<evidence type="ECO:0000256" key="1">
    <source>
        <dbReference type="SAM" id="MobiDB-lite"/>
    </source>
</evidence>
<keyword evidence="3" id="KW-1185">Reference proteome</keyword>
<organism evidence="2 3">
    <name type="scientific">Rhodococcus baikonurensis</name>
    <dbReference type="NCBI Taxonomy" id="172041"/>
    <lineage>
        <taxon>Bacteria</taxon>
        <taxon>Bacillati</taxon>
        <taxon>Actinomycetota</taxon>
        <taxon>Actinomycetes</taxon>
        <taxon>Mycobacteriales</taxon>
        <taxon>Nocardiaceae</taxon>
        <taxon>Rhodococcus</taxon>
        <taxon>Rhodococcus erythropolis group</taxon>
    </lineage>
</organism>
<comment type="caution">
    <text evidence="2">The sequence shown here is derived from an EMBL/GenBank/DDBJ whole genome shotgun (WGS) entry which is preliminary data.</text>
</comment>
<proteinExistence type="predicted"/>
<evidence type="ECO:0000313" key="2">
    <source>
        <dbReference type="EMBL" id="MFB9783865.1"/>
    </source>
</evidence>